<evidence type="ECO:0000256" key="19">
    <source>
        <dbReference type="ARBA" id="ARBA00081060"/>
    </source>
</evidence>
<evidence type="ECO:0000256" key="18">
    <source>
        <dbReference type="ARBA" id="ARBA00076108"/>
    </source>
</evidence>
<feature type="domain" description="Tryptophan synthase beta chain-like PALP" evidence="21">
    <location>
        <begin position="28"/>
        <end position="321"/>
    </location>
</feature>
<dbReference type="GO" id="GO:0006563">
    <property type="term" value="P:L-serine metabolic process"/>
    <property type="evidence" value="ECO:0007669"/>
    <property type="project" value="UniProtKB-ARBA"/>
</dbReference>
<comment type="cofactor">
    <cofactor evidence="3">
        <name>Mn(2+)</name>
        <dbReference type="ChEBI" id="CHEBI:29035"/>
    </cofactor>
</comment>
<dbReference type="GO" id="GO:0018114">
    <property type="term" value="F:threonine racemase activity"/>
    <property type="evidence" value="ECO:0007669"/>
    <property type="project" value="TreeGrafter"/>
</dbReference>
<dbReference type="PANTHER" id="PTHR43050:SF1">
    <property type="entry name" value="SERINE RACEMASE"/>
    <property type="match status" value="1"/>
</dbReference>
<dbReference type="GO" id="GO:0070179">
    <property type="term" value="P:D-serine biosynthetic process"/>
    <property type="evidence" value="ECO:0007669"/>
    <property type="project" value="TreeGrafter"/>
</dbReference>
<dbReference type="InterPro" id="IPR000634">
    <property type="entry name" value="Ser/Thr_deHydtase_PyrdxlP-BS"/>
</dbReference>
<evidence type="ECO:0000256" key="12">
    <source>
        <dbReference type="ARBA" id="ARBA00050422"/>
    </source>
</evidence>
<dbReference type="GO" id="GO:0005524">
    <property type="term" value="F:ATP binding"/>
    <property type="evidence" value="ECO:0007669"/>
    <property type="project" value="TreeGrafter"/>
</dbReference>
<dbReference type="InterPro" id="IPR001926">
    <property type="entry name" value="TrpB-like_PALP"/>
</dbReference>
<evidence type="ECO:0000256" key="8">
    <source>
        <dbReference type="ARBA" id="ARBA00022898"/>
    </source>
</evidence>
<evidence type="ECO:0000256" key="20">
    <source>
        <dbReference type="ARBA" id="ARBA00081761"/>
    </source>
</evidence>
<comment type="catalytic activity">
    <reaction evidence="11">
        <text>L-serine = pyruvate + NH4(+)</text>
        <dbReference type="Rhea" id="RHEA:19169"/>
        <dbReference type="ChEBI" id="CHEBI:15361"/>
        <dbReference type="ChEBI" id="CHEBI:28938"/>
        <dbReference type="ChEBI" id="CHEBI:33384"/>
        <dbReference type="EC" id="4.3.1.17"/>
    </reaction>
</comment>
<evidence type="ECO:0000313" key="22">
    <source>
        <dbReference type="EMBL" id="CAF0866234.1"/>
    </source>
</evidence>
<keyword evidence="8" id="KW-0663">Pyridoxal phosphate</keyword>
<dbReference type="InterPro" id="IPR036052">
    <property type="entry name" value="TrpB-like_PALP_sf"/>
</dbReference>
<evidence type="ECO:0000256" key="4">
    <source>
        <dbReference type="ARBA" id="ARBA00001946"/>
    </source>
</evidence>
<comment type="cofactor">
    <cofactor evidence="1">
        <name>Ca(2+)</name>
        <dbReference type="ChEBI" id="CHEBI:29108"/>
    </cofactor>
</comment>
<evidence type="ECO:0000256" key="14">
    <source>
        <dbReference type="ARBA" id="ARBA00056426"/>
    </source>
</evidence>
<evidence type="ECO:0000256" key="10">
    <source>
        <dbReference type="ARBA" id="ARBA00031418"/>
    </source>
</evidence>
<dbReference type="PANTHER" id="PTHR43050">
    <property type="entry name" value="SERINE / THREONINE RACEMASE FAMILY MEMBER"/>
    <property type="match status" value="1"/>
</dbReference>
<dbReference type="EC" id="5.1.1.18" evidence="16"/>
<comment type="caution">
    <text evidence="22">The sequence shown here is derived from an EMBL/GenBank/DDBJ whole genome shotgun (WGS) entry which is preliminary data.</text>
</comment>
<evidence type="ECO:0000256" key="16">
    <source>
        <dbReference type="ARBA" id="ARBA00066592"/>
    </source>
</evidence>
<dbReference type="GO" id="GO:0008721">
    <property type="term" value="F:D-serine ammonia-lyase activity"/>
    <property type="evidence" value="ECO:0007669"/>
    <property type="project" value="UniProtKB-EC"/>
</dbReference>
<accession>A0A813XJQ0</accession>
<comment type="cofactor">
    <cofactor evidence="2">
        <name>pyridoxal 5'-phosphate</name>
        <dbReference type="ChEBI" id="CHEBI:597326"/>
    </cofactor>
</comment>
<evidence type="ECO:0000256" key="11">
    <source>
        <dbReference type="ARBA" id="ARBA00049406"/>
    </source>
</evidence>
<evidence type="ECO:0000256" key="9">
    <source>
        <dbReference type="ARBA" id="ARBA00023239"/>
    </source>
</evidence>
<keyword evidence="23" id="KW-1185">Reference proteome</keyword>
<evidence type="ECO:0000256" key="5">
    <source>
        <dbReference type="ARBA" id="ARBA00010869"/>
    </source>
</evidence>
<dbReference type="GO" id="GO:0000287">
    <property type="term" value="F:magnesium ion binding"/>
    <property type="evidence" value="ECO:0007669"/>
    <property type="project" value="TreeGrafter"/>
</dbReference>
<dbReference type="GO" id="GO:0030170">
    <property type="term" value="F:pyridoxal phosphate binding"/>
    <property type="evidence" value="ECO:0007669"/>
    <property type="project" value="InterPro"/>
</dbReference>
<protein>
    <recommendedName>
        <fullName evidence="17">Serine racemase</fullName>
        <ecNumber evidence="6">4.3.1.17</ecNumber>
        <ecNumber evidence="15">4.3.1.18</ecNumber>
        <ecNumber evidence="16">5.1.1.18</ecNumber>
    </recommendedName>
    <alternativeName>
        <fullName evidence="18">D-serine ammonia-lyase</fullName>
    </alternativeName>
    <alternativeName>
        <fullName evidence="20">D-serine dehydratase</fullName>
    </alternativeName>
    <alternativeName>
        <fullName evidence="19">L-serine ammonia-lyase</fullName>
    </alternativeName>
    <alternativeName>
        <fullName evidence="10">L-serine dehydratase</fullName>
    </alternativeName>
</protein>
<evidence type="ECO:0000256" key="6">
    <source>
        <dbReference type="ARBA" id="ARBA00012093"/>
    </source>
</evidence>
<dbReference type="PROSITE" id="PS00165">
    <property type="entry name" value="DEHYDRATASE_SER_THR"/>
    <property type="match status" value="1"/>
</dbReference>
<evidence type="ECO:0000256" key="3">
    <source>
        <dbReference type="ARBA" id="ARBA00001936"/>
    </source>
</evidence>
<evidence type="ECO:0000256" key="7">
    <source>
        <dbReference type="ARBA" id="ARBA00022842"/>
    </source>
</evidence>
<dbReference type="GO" id="GO:0003941">
    <property type="term" value="F:L-serine ammonia-lyase activity"/>
    <property type="evidence" value="ECO:0007669"/>
    <property type="project" value="UniProtKB-EC"/>
</dbReference>
<dbReference type="Pfam" id="PF00291">
    <property type="entry name" value="PALP"/>
    <property type="match status" value="1"/>
</dbReference>
<dbReference type="GO" id="GO:0030378">
    <property type="term" value="F:serine racemase activity"/>
    <property type="evidence" value="ECO:0007669"/>
    <property type="project" value="UniProtKB-EC"/>
</dbReference>
<organism evidence="22 23">
    <name type="scientific">Brachionus calyciflorus</name>
    <dbReference type="NCBI Taxonomy" id="104777"/>
    <lineage>
        <taxon>Eukaryota</taxon>
        <taxon>Metazoa</taxon>
        <taxon>Spiralia</taxon>
        <taxon>Gnathifera</taxon>
        <taxon>Rotifera</taxon>
        <taxon>Eurotatoria</taxon>
        <taxon>Monogononta</taxon>
        <taxon>Pseudotrocha</taxon>
        <taxon>Ploima</taxon>
        <taxon>Brachionidae</taxon>
        <taxon>Brachionus</taxon>
    </lineage>
</organism>
<dbReference type="Gene3D" id="3.40.50.1100">
    <property type="match status" value="2"/>
</dbReference>
<dbReference type="OrthoDB" id="4418812at2759"/>
<name>A0A813XJQ0_9BILA</name>
<evidence type="ECO:0000256" key="15">
    <source>
        <dbReference type="ARBA" id="ARBA00066349"/>
    </source>
</evidence>
<dbReference type="EC" id="4.3.1.18" evidence="15"/>
<dbReference type="CDD" id="cd01562">
    <property type="entry name" value="Thr-dehyd"/>
    <property type="match status" value="1"/>
</dbReference>
<comment type="catalytic activity">
    <reaction evidence="12">
        <text>D-serine = pyruvate + NH4(+)</text>
        <dbReference type="Rhea" id="RHEA:13977"/>
        <dbReference type="ChEBI" id="CHEBI:15361"/>
        <dbReference type="ChEBI" id="CHEBI:28938"/>
        <dbReference type="ChEBI" id="CHEBI:35247"/>
        <dbReference type="EC" id="4.3.1.18"/>
    </reaction>
</comment>
<keyword evidence="7" id="KW-0460">Magnesium</keyword>
<dbReference type="SUPFAM" id="SSF53686">
    <property type="entry name" value="Tryptophan synthase beta subunit-like PLP-dependent enzymes"/>
    <property type="match status" value="1"/>
</dbReference>
<gene>
    <name evidence="22" type="ORF">OXX778_LOCUS9696</name>
</gene>
<evidence type="ECO:0000256" key="1">
    <source>
        <dbReference type="ARBA" id="ARBA00001913"/>
    </source>
</evidence>
<evidence type="ECO:0000256" key="17">
    <source>
        <dbReference type="ARBA" id="ARBA00070760"/>
    </source>
</evidence>
<evidence type="ECO:0000256" key="13">
    <source>
        <dbReference type="ARBA" id="ARBA00051769"/>
    </source>
</evidence>
<evidence type="ECO:0000256" key="2">
    <source>
        <dbReference type="ARBA" id="ARBA00001933"/>
    </source>
</evidence>
<proteinExistence type="inferred from homology"/>
<keyword evidence="9" id="KW-0456">Lyase</keyword>
<reference evidence="22" key="1">
    <citation type="submission" date="2021-02" db="EMBL/GenBank/DDBJ databases">
        <authorList>
            <person name="Nowell W R."/>
        </authorList>
    </citation>
    <scope>NUCLEOTIDE SEQUENCE</scope>
    <source>
        <strain evidence="22">Ploen Becks lab</strain>
    </source>
</reference>
<dbReference type="FunFam" id="3.40.50.1100:FF:000007">
    <property type="entry name" value="L-threonine dehydratase catabolic TdcB"/>
    <property type="match status" value="1"/>
</dbReference>
<evidence type="ECO:0000313" key="23">
    <source>
        <dbReference type="Proteomes" id="UP000663879"/>
    </source>
</evidence>
<comment type="function">
    <text evidence="14">Catalyzes the synthesis of D-serine from L-serine. D-serine is a key coagonist with glutamate at NMDA receptors. Has dehydratase activity towards both L-serine and D-serine.</text>
</comment>
<sequence>MEIENKSSNLGKDEILEAYQRIGNYLMKTPVHTSSTVNNLVGKNVFFKCDNFQKTGSFKARGALNAVLSKISRFDNVKKYSGFVTHSSGNHGTALAWACKTENIPCTVVVPKDTPLNKIESIKSYDSNLEFCEPNPQSRVQVANKLASEKNLLLVKPYDDYDVMAGQGTVAVEFLEQIPYLDAILVSVSGGGLISGISVYAKSVNPLIRIFAVEPVGKRLSECIKFKKRNLEDKEPAFLDTKAEGIRTEICGELTFPILSNYVDDVFTVSDEEMIEATKFVFKRMKMVIELSAGAAVAAVMSEKMKLNYPQLKNVGVILCGGNINIDKLPW</sequence>
<dbReference type="Proteomes" id="UP000663879">
    <property type="component" value="Unassembled WGS sequence"/>
</dbReference>
<dbReference type="AlphaFoldDB" id="A0A813XJQ0"/>
<dbReference type="EMBL" id="CAJNOC010001454">
    <property type="protein sequence ID" value="CAF0866234.1"/>
    <property type="molecule type" value="Genomic_DNA"/>
</dbReference>
<comment type="similarity">
    <text evidence="5">Belongs to the serine/threonine dehydratase family.</text>
</comment>
<comment type="catalytic activity">
    <reaction evidence="13">
        <text>L-serine = D-serine</text>
        <dbReference type="Rhea" id="RHEA:10980"/>
        <dbReference type="ChEBI" id="CHEBI:33384"/>
        <dbReference type="ChEBI" id="CHEBI:35247"/>
        <dbReference type="EC" id="5.1.1.18"/>
    </reaction>
</comment>
<evidence type="ECO:0000259" key="21">
    <source>
        <dbReference type="Pfam" id="PF00291"/>
    </source>
</evidence>
<comment type="cofactor">
    <cofactor evidence="4">
        <name>Mg(2+)</name>
        <dbReference type="ChEBI" id="CHEBI:18420"/>
    </cofactor>
</comment>
<dbReference type="EC" id="4.3.1.17" evidence="6"/>
<dbReference type="FunFam" id="3.40.50.1100:FF:000041">
    <property type="entry name" value="Threonine ammonia-lyase, variant"/>
    <property type="match status" value="1"/>
</dbReference>